<protein>
    <submittedName>
        <fullName evidence="2">Putative integral membrane protein</fullName>
    </submittedName>
</protein>
<proteinExistence type="predicted"/>
<dbReference type="EMBL" id="JACHEN010000020">
    <property type="protein sequence ID" value="MBB6217090.1"/>
    <property type="molecule type" value="Genomic_DNA"/>
</dbReference>
<keyword evidence="1" id="KW-1133">Transmembrane helix</keyword>
<name>A0A841KYP7_9FIRM</name>
<dbReference type="AlphaFoldDB" id="A0A841KYP7"/>
<keyword evidence="3" id="KW-1185">Reference proteome</keyword>
<organism evidence="2 3">
    <name type="scientific">Anaerosolibacter carboniphilus</name>
    <dbReference type="NCBI Taxonomy" id="1417629"/>
    <lineage>
        <taxon>Bacteria</taxon>
        <taxon>Bacillati</taxon>
        <taxon>Bacillota</taxon>
        <taxon>Clostridia</taxon>
        <taxon>Peptostreptococcales</taxon>
        <taxon>Thermotaleaceae</taxon>
        <taxon>Anaerosolibacter</taxon>
    </lineage>
</organism>
<gene>
    <name evidence="2" type="ORF">HNQ80_003196</name>
</gene>
<keyword evidence="1" id="KW-0472">Membrane</keyword>
<evidence type="ECO:0000256" key="1">
    <source>
        <dbReference type="SAM" id="Phobius"/>
    </source>
</evidence>
<keyword evidence="1" id="KW-0812">Transmembrane</keyword>
<sequence length="67" mass="7479">MFIVGLLLLMVGACLVYGTASITRFIPVRGKNQALQIKMIGLTCAVIGVIIIFKSEIPRYLEWIRIL</sequence>
<reference evidence="2 3" key="1">
    <citation type="submission" date="2020-08" db="EMBL/GenBank/DDBJ databases">
        <title>Genomic Encyclopedia of Type Strains, Phase IV (KMG-IV): sequencing the most valuable type-strain genomes for metagenomic binning, comparative biology and taxonomic classification.</title>
        <authorList>
            <person name="Goeker M."/>
        </authorList>
    </citation>
    <scope>NUCLEOTIDE SEQUENCE [LARGE SCALE GENOMIC DNA]</scope>
    <source>
        <strain evidence="2 3">DSM 103526</strain>
    </source>
</reference>
<comment type="caution">
    <text evidence="2">The sequence shown here is derived from an EMBL/GenBank/DDBJ whole genome shotgun (WGS) entry which is preliminary data.</text>
</comment>
<dbReference type="Proteomes" id="UP000579281">
    <property type="component" value="Unassembled WGS sequence"/>
</dbReference>
<accession>A0A841KYP7</accession>
<evidence type="ECO:0000313" key="3">
    <source>
        <dbReference type="Proteomes" id="UP000579281"/>
    </source>
</evidence>
<evidence type="ECO:0000313" key="2">
    <source>
        <dbReference type="EMBL" id="MBB6217090.1"/>
    </source>
</evidence>
<feature type="transmembrane region" description="Helical" evidence="1">
    <location>
        <begin position="34"/>
        <end position="53"/>
    </location>
</feature>